<accession>A0A0L0ELA8</accession>
<protein>
    <submittedName>
        <fullName evidence="1">Uncharacterized protein</fullName>
    </submittedName>
</protein>
<dbReference type="Proteomes" id="UP000036850">
    <property type="component" value="Unassembled WGS sequence"/>
</dbReference>
<name>A0A0L0ELA8_9GAMM</name>
<organism evidence="1 2">
    <name type="scientific">Pseudoalteromonas rubra</name>
    <dbReference type="NCBI Taxonomy" id="43658"/>
    <lineage>
        <taxon>Bacteria</taxon>
        <taxon>Pseudomonadati</taxon>
        <taxon>Pseudomonadota</taxon>
        <taxon>Gammaproteobacteria</taxon>
        <taxon>Alteromonadales</taxon>
        <taxon>Pseudoalteromonadaceae</taxon>
        <taxon>Pseudoalteromonas</taxon>
    </lineage>
</organism>
<dbReference type="AlphaFoldDB" id="A0A0L0ELA8"/>
<evidence type="ECO:0000313" key="2">
    <source>
        <dbReference type="Proteomes" id="UP000036850"/>
    </source>
</evidence>
<gene>
    <name evidence="1" type="ORF">AC626_25340</name>
</gene>
<comment type="caution">
    <text evidence="1">The sequence shown here is derived from an EMBL/GenBank/DDBJ whole genome shotgun (WGS) entry which is preliminary data.</text>
</comment>
<proteinExistence type="predicted"/>
<dbReference type="PATRIC" id="fig|43658.6.peg.3949"/>
<sequence length="81" mass="9460">MPWLNEWTSADGQCLKARLAQLDPQDNDFLLMSFALWQCQAQLDDYNLEQDFKVPKLTARPCATCRRHYRCCKVPSGSHKR</sequence>
<dbReference type="EMBL" id="LFZX01000404">
    <property type="protein sequence ID" value="KNC65085.1"/>
    <property type="molecule type" value="Genomic_DNA"/>
</dbReference>
<reference evidence="2" key="1">
    <citation type="submission" date="2015-07" db="EMBL/GenBank/DDBJ databases">
        <title>Draft genome sequence of a Pseudoalteromonas rubra strain, OCN096, isolated from Kaneohe Bay, Oahu, Hawaii.</title>
        <authorList>
            <person name="Beurmann S."/>
            <person name="Ushijima B."/>
            <person name="Belcaid M."/>
            <person name="Callahan S.M."/>
            <person name="Aeby G.S."/>
        </authorList>
    </citation>
    <scope>NUCLEOTIDE SEQUENCE [LARGE SCALE GENOMIC DNA]</scope>
    <source>
        <strain evidence="2">OCN096</strain>
    </source>
</reference>
<evidence type="ECO:0000313" key="1">
    <source>
        <dbReference type="EMBL" id="KNC65085.1"/>
    </source>
</evidence>